<protein>
    <submittedName>
        <fullName evidence="1">Uncharacterized protein</fullName>
    </submittedName>
</protein>
<dbReference type="AlphaFoldDB" id="X1QAJ8"/>
<evidence type="ECO:0000313" key="1">
    <source>
        <dbReference type="EMBL" id="GAI65477.1"/>
    </source>
</evidence>
<comment type="caution">
    <text evidence="1">The sequence shown here is derived from an EMBL/GenBank/DDBJ whole genome shotgun (WGS) entry which is preliminary data.</text>
</comment>
<accession>X1QAJ8</accession>
<sequence>CLSQNLNFDYNLEDKLLRSELKDLRGSIWIFPEPKHGYARIRTAYFLPSSEAFEAIDIIARYVKSW</sequence>
<organism evidence="1">
    <name type="scientific">marine sediment metagenome</name>
    <dbReference type="NCBI Taxonomy" id="412755"/>
    <lineage>
        <taxon>unclassified sequences</taxon>
        <taxon>metagenomes</taxon>
        <taxon>ecological metagenomes</taxon>
    </lineage>
</organism>
<reference evidence="1" key="1">
    <citation type="journal article" date="2014" name="Front. Microbiol.">
        <title>High frequency of phylogenetically diverse reductive dehalogenase-homologous genes in deep subseafloor sedimentary metagenomes.</title>
        <authorList>
            <person name="Kawai M."/>
            <person name="Futagami T."/>
            <person name="Toyoda A."/>
            <person name="Takaki Y."/>
            <person name="Nishi S."/>
            <person name="Hori S."/>
            <person name="Arai W."/>
            <person name="Tsubouchi T."/>
            <person name="Morono Y."/>
            <person name="Uchiyama I."/>
            <person name="Ito T."/>
            <person name="Fujiyama A."/>
            <person name="Inagaki F."/>
            <person name="Takami H."/>
        </authorList>
    </citation>
    <scope>NUCLEOTIDE SEQUENCE</scope>
    <source>
        <strain evidence="1">Expedition CK06-06</strain>
    </source>
</reference>
<feature type="non-terminal residue" evidence="1">
    <location>
        <position position="1"/>
    </location>
</feature>
<name>X1QAJ8_9ZZZZ</name>
<gene>
    <name evidence="1" type="ORF">S06H3_65090</name>
</gene>
<dbReference type="EMBL" id="BARV01043699">
    <property type="protein sequence ID" value="GAI65477.1"/>
    <property type="molecule type" value="Genomic_DNA"/>
</dbReference>
<proteinExistence type="predicted"/>